<dbReference type="InterPro" id="IPR029058">
    <property type="entry name" value="AB_hydrolase_fold"/>
</dbReference>
<dbReference type="PANTHER" id="PTHR43037:SF1">
    <property type="entry name" value="BLL1128 PROTEIN"/>
    <property type="match status" value="1"/>
</dbReference>
<dbReference type="Gene3D" id="3.40.50.1820">
    <property type="entry name" value="alpha/beta hydrolase"/>
    <property type="match status" value="1"/>
</dbReference>
<evidence type="ECO:0000256" key="1">
    <source>
        <dbReference type="ARBA" id="ARBA00022729"/>
    </source>
</evidence>
<organism evidence="2 3">
    <name type="scientific">Dyadobacter luteus</name>
    <dbReference type="NCBI Taxonomy" id="2259619"/>
    <lineage>
        <taxon>Bacteria</taxon>
        <taxon>Pseudomonadati</taxon>
        <taxon>Bacteroidota</taxon>
        <taxon>Cytophagia</taxon>
        <taxon>Cytophagales</taxon>
        <taxon>Spirosomataceae</taxon>
        <taxon>Dyadobacter</taxon>
    </lineage>
</organism>
<reference evidence="2 3" key="1">
    <citation type="submission" date="2018-07" db="EMBL/GenBank/DDBJ databases">
        <title>Dyadobacter roseus sp. nov., isolated from rose rhizosphere soil.</title>
        <authorList>
            <person name="Chen L."/>
        </authorList>
    </citation>
    <scope>NUCLEOTIDE SEQUENCE [LARGE SCALE GENOMIC DNA]</scope>
    <source>
        <strain evidence="2 3">RS19</strain>
    </source>
</reference>
<dbReference type="Pfam" id="PF00756">
    <property type="entry name" value="Esterase"/>
    <property type="match status" value="1"/>
</dbReference>
<dbReference type="AlphaFoldDB" id="A0A3D8YC13"/>
<dbReference type="OrthoDB" id="9764953at2"/>
<sequence>MQTNSGIGYIFTVICLLFVISHPARSQKLPSGPQVLTFFSDVDDTEQPYGLYLPKNYDPAKKYPLVMMLHGAGSNHRLALRRVFGKSNAEDEMDVEASRYFPAWDDVDYIVASPLARGTAGYQGVPEQDVYDVLDDVKKRFSIDENRIYLTGLSMGGGGTLWIGLTRPDIWAAIAPVCPAPPAGTKDLAPNALNFPVHFFHGDADPVVPVEGTRKWVSDLQDMGVEVFYKEFANVKHDSWVNAYDNQFIFEWFGPAVRDPFPAKVRFVSKQYKYNKAFWITFDKIEQGSLADIDAQLGKENSLVFKSKNLNAVTFNLKDHPRFKSGTSFKIDADGTILNTKADSTIALEKVDNKWSLKKLPLNTSTQLTKRKGAEGPIFDAFSSRHVYVYGTKDAPSAEELAKRIAIATKAADWAQYRGPFLGRMMFFPRVVSDKELRKSDIESSNLILFGTKETNSVVAQYASSLPVHLKESAKDFGLLYVFPVNGRYVAVNSGLPWWEGSEDRGLPFVPVAHRKLNSYKDLILYKGKSDNVVAEGYLSDLWKLTGKLREAVAASGAVTITE</sequence>
<dbReference type="PANTHER" id="PTHR43037">
    <property type="entry name" value="UNNAMED PRODUCT-RELATED"/>
    <property type="match status" value="1"/>
</dbReference>
<evidence type="ECO:0000313" key="3">
    <source>
        <dbReference type="Proteomes" id="UP000256373"/>
    </source>
</evidence>
<name>A0A3D8YC13_9BACT</name>
<gene>
    <name evidence="2" type="ORF">DSL64_11840</name>
</gene>
<comment type="caution">
    <text evidence="2">The sequence shown here is derived from an EMBL/GenBank/DDBJ whole genome shotgun (WGS) entry which is preliminary data.</text>
</comment>
<evidence type="ECO:0000313" key="2">
    <source>
        <dbReference type="EMBL" id="REA61708.1"/>
    </source>
</evidence>
<keyword evidence="1" id="KW-0732">Signal</keyword>
<dbReference type="RefSeq" id="WP_115831162.1">
    <property type="nucleotide sequence ID" value="NZ_QNUL01000007.1"/>
</dbReference>
<protein>
    <submittedName>
        <fullName evidence="2">Phospholipase</fullName>
    </submittedName>
</protein>
<dbReference type="Proteomes" id="UP000256373">
    <property type="component" value="Unassembled WGS sequence"/>
</dbReference>
<proteinExistence type="predicted"/>
<keyword evidence="3" id="KW-1185">Reference proteome</keyword>
<dbReference type="InterPro" id="IPR000801">
    <property type="entry name" value="Esterase-like"/>
</dbReference>
<accession>A0A3D8YC13</accession>
<dbReference type="InterPro" id="IPR050955">
    <property type="entry name" value="Plant_Biomass_Hydrol_Est"/>
</dbReference>
<dbReference type="EMBL" id="QNUL01000007">
    <property type="protein sequence ID" value="REA61708.1"/>
    <property type="molecule type" value="Genomic_DNA"/>
</dbReference>
<dbReference type="SUPFAM" id="SSF53474">
    <property type="entry name" value="alpha/beta-Hydrolases"/>
    <property type="match status" value="1"/>
</dbReference>